<dbReference type="PANTHER" id="PTHR47408">
    <property type="entry name" value="PROTEIN CBG01304-RELATED"/>
    <property type="match status" value="1"/>
</dbReference>
<reference evidence="3" key="1">
    <citation type="journal article" date="2015" name="Nat. Genet.">
        <title>The genome and transcriptome of the zoonotic hookworm Ancylostoma ceylanicum identify infection-specific gene families.</title>
        <authorList>
            <person name="Schwarz E.M."/>
            <person name="Hu Y."/>
            <person name="Antoshechkin I."/>
            <person name="Miller M.M."/>
            <person name="Sternberg P.W."/>
            <person name="Aroian R.V."/>
        </authorList>
    </citation>
    <scope>NUCLEOTIDE SEQUENCE</scope>
    <source>
        <strain evidence="3">HY135</strain>
    </source>
</reference>
<organism evidence="2 3">
    <name type="scientific">Ancylostoma ceylanicum</name>
    <dbReference type="NCBI Taxonomy" id="53326"/>
    <lineage>
        <taxon>Eukaryota</taxon>
        <taxon>Metazoa</taxon>
        <taxon>Ecdysozoa</taxon>
        <taxon>Nematoda</taxon>
        <taxon>Chromadorea</taxon>
        <taxon>Rhabditida</taxon>
        <taxon>Rhabditina</taxon>
        <taxon>Rhabditomorpha</taxon>
        <taxon>Strongyloidea</taxon>
        <taxon>Ancylostomatidae</taxon>
        <taxon>Ancylostomatinae</taxon>
        <taxon>Ancylostoma</taxon>
    </lineage>
</organism>
<sequence length="314" mass="34829">MGKSLDQVDIVLNPDVSHWEYLLGWMTKTEGWMFTLNDYTTWLNTHEKFWLYVAIDKETHKAVGSLSIAYERSASGKEDEDLYSLGMYYVHPEWRGSGIGCTLFDKAMAIGGHANMALNGVLKMAPRYAAKYGFDKMPNYKHDFVAIPTEHIVVPKPAPNYTVKDLKDVNEADVVNYDVGISHRSRAKYLLKFISTGEVYTKVALDSTGKVVGLCCIRVVLSIDLCIGPFYANNEGAARSLLAAALSSIPDIKKHKILGSLYPAINKEARSLFESIGGEHTKIQPFTQAAFTKKVLPTADEKVYGVVECATSIV</sequence>
<dbReference type="OrthoDB" id="6418983at2759"/>
<feature type="domain" description="N-acetyltransferase" evidence="1">
    <location>
        <begin position="8"/>
        <end position="159"/>
    </location>
</feature>
<dbReference type="PANTHER" id="PTHR47408:SF1">
    <property type="entry name" value="N-ACETYLTRANSFERASE DOMAIN-CONTAINING PROTEIN"/>
    <property type="match status" value="1"/>
</dbReference>
<gene>
    <name evidence="2" type="primary">Acey_s0259.g504</name>
    <name evidence="2" type="ORF">Y032_0259g504</name>
</gene>
<evidence type="ECO:0000313" key="3">
    <source>
        <dbReference type="Proteomes" id="UP000024635"/>
    </source>
</evidence>
<keyword evidence="3" id="KW-1185">Reference proteome</keyword>
<proteinExistence type="predicted"/>
<dbReference type="InterPro" id="IPR000182">
    <property type="entry name" value="GNAT_dom"/>
</dbReference>
<dbReference type="PROSITE" id="PS51186">
    <property type="entry name" value="GNAT"/>
    <property type="match status" value="1"/>
</dbReference>
<dbReference type="STRING" id="53326.A0A016SB97"/>
<evidence type="ECO:0000313" key="2">
    <source>
        <dbReference type="EMBL" id="EYB87676.1"/>
    </source>
</evidence>
<comment type="caution">
    <text evidence="2">The sequence shown here is derived from an EMBL/GenBank/DDBJ whole genome shotgun (WGS) entry which is preliminary data.</text>
</comment>
<dbReference type="Pfam" id="PF06852">
    <property type="entry name" value="DUF1248"/>
    <property type="match status" value="1"/>
</dbReference>
<name>A0A016SB97_9BILA</name>
<dbReference type="CDD" id="cd04301">
    <property type="entry name" value="NAT_SF"/>
    <property type="match status" value="1"/>
</dbReference>
<dbReference type="GO" id="GO:0016747">
    <property type="term" value="F:acyltransferase activity, transferring groups other than amino-acyl groups"/>
    <property type="evidence" value="ECO:0007669"/>
    <property type="project" value="InterPro"/>
</dbReference>
<dbReference type="Proteomes" id="UP000024635">
    <property type="component" value="Unassembled WGS sequence"/>
</dbReference>
<dbReference type="EMBL" id="JARK01001595">
    <property type="protein sequence ID" value="EYB87676.1"/>
    <property type="molecule type" value="Genomic_DNA"/>
</dbReference>
<dbReference type="InterPro" id="IPR016181">
    <property type="entry name" value="Acyl_CoA_acyltransferase"/>
</dbReference>
<dbReference type="AlphaFoldDB" id="A0A016SB97"/>
<accession>A0A016SB97</accession>
<dbReference type="SUPFAM" id="SSF55729">
    <property type="entry name" value="Acyl-CoA N-acyltransferases (Nat)"/>
    <property type="match status" value="1"/>
</dbReference>
<dbReference type="InterPro" id="IPR009658">
    <property type="entry name" value="DUF1248"/>
</dbReference>
<dbReference type="Gene3D" id="3.40.630.30">
    <property type="match status" value="1"/>
</dbReference>
<protein>
    <recommendedName>
        <fullName evidence="1">N-acetyltransferase domain-containing protein</fullName>
    </recommendedName>
</protein>
<dbReference type="Gene3D" id="3.40.630.90">
    <property type="match status" value="1"/>
</dbReference>
<evidence type="ECO:0000259" key="1">
    <source>
        <dbReference type="PROSITE" id="PS51186"/>
    </source>
</evidence>